<evidence type="ECO:0000256" key="2">
    <source>
        <dbReference type="ARBA" id="ARBA00006645"/>
    </source>
</evidence>
<evidence type="ECO:0000256" key="1">
    <source>
        <dbReference type="ARBA" id="ARBA00000213"/>
    </source>
</evidence>
<dbReference type="InterPro" id="IPR001631">
    <property type="entry name" value="TopoI"/>
</dbReference>
<dbReference type="EMBL" id="JBHUEY010000001">
    <property type="protein sequence ID" value="MFD1782006.1"/>
    <property type="molecule type" value="Genomic_DNA"/>
</dbReference>
<dbReference type="CDD" id="cd00659">
    <property type="entry name" value="Topo_IB_C"/>
    <property type="match status" value="1"/>
</dbReference>
<dbReference type="SUPFAM" id="SSF56349">
    <property type="entry name" value="DNA breaking-rejoining enzymes"/>
    <property type="match status" value="1"/>
</dbReference>
<comment type="caution">
    <text evidence="10">The sequence shown here is derived from an EMBL/GenBank/DDBJ whole genome shotgun (WGS) entry which is preliminary data.</text>
</comment>
<evidence type="ECO:0000256" key="6">
    <source>
        <dbReference type="ARBA" id="ARBA00023235"/>
    </source>
</evidence>
<dbReference type="InterPro" id="IPR011010">
    <property type="entry name" value="DNA_brk_join_enz"/>
</dbReference>
<evidence type="ECO:0000259" key="8">
    <source>
        <dbReference type="Pfam" id="PF01028"/>
    </source>
</evidence>
<sequence length="366" mass="40536">MSSQQAEMAEPVEAAGLTYVTDLDPGIRRVKTGGGFGYRDPEGKRVEDEATLERIRKLAIPPAWTDVWICPDPRGHIQATGRDQRGRKQYRYHDGWRSVRDANKYDRIIAFGRALPRLRKQVDKDLARRGLSREKVLAAVVRLMEITLIRVGNDEYAKQNKSFGLTTLRDRHVKFEGAGAVFEFTGKSGKTHRTGFRDRRLARIVKTCQDLPGQRLFQYIGEDGEQHAVGSADVNAYIREAMGQDFSAKDFRTWAGTLAAARALIMNAPCASASEAKRHINTCVKAVAGLLGNTAAVCRSAYIHPLVLEAYSEGSLPLKPAASERAFELAVLRFLETARDEASEAGKPRPKLKAEGGRQRVEATAA</sequence>
<name>A0ABW4MWP4_9CAUL</name>
<dbReference type="Proteomes" id="UP001597237">
    <property type="component" value="Unassembled WGS sequence"/>
</dbReference>
<dbReference type="InterPro" id="IPR014711">
    <property type="entry name" value="TopoI_cat_a-hlx-sub_euk"/>
</dbReference>
<dbReference type="Pfam" id="PF21338">
    <property type="entry name" value="Top1B_N_bact"/>
    <property type="match status" value="1"/>
</dbReference>
<proteinExistence type="inferred from homology"/>
<comment type="catalytic activity">
    <reaction evidence="1">
        <text>ATP-independent breakage of single-stranded DNA, followed by passage and rejoining.</text>
        <dbReference type="EC" id="5.6.2.1"/>
    </reaction>
</comment>
<feature type="domain" description="DNA topoisomerase I catalytic core eukaryotic-type" evidence="8">
    <location>
        <begin position="96"/>
        <end position="311"/>
    </location>
</feature>
<protein>
    <recommendedName>
        <fullName evidence="3">DNA topoisomerase</fullName>
        <ecNumber evidence="3">5.6.2.1</ecNumber>
    </recommendedName>
</protein>
<dbReference type="Gene3D" id="3.90.15.10">
    <property type="entry name" value="Topoisomerase I, Chain A, domain 3"/>
    <property type="match status" value="1"/>
</dbReference>
<dbReference type="RefSeq" id="WP_377281163.1">
    <property type="nucleotide sequence ID" value="NZ_JBHRSI010000003.1"/>
</dbReference>
<feature type="domain" description="DNA topoisomerase IB N-terminal" evidence="9">
    <location>
        <begin position="35"/>
        <end position="83"/>
    </location>
</feature>
<keyword evidence="4" id="KW-0799">Topoisomerase</keyword>
<evidence type="ECO:0000313" key="10">
    <source>
        <dbReference type="EMBL" id="MFD1782006.1"/>
    </source>
</evidence>
<organism evidence="10 11">
    <name type="scientific">Phenylobacterium terrae</name>
    <dbReference type="NCBI Taxonomy" id="2665495"/>
    <lineage>
        <taxon>Bacteria</taxon>
        <taxon>Pseudomonadati</taxon>
        <taxon>Pseudomonadota</taxon>
        <taxon>Alphaproteobacteria</taxon>
        <taxon>Caulobacterales</taxon>
        <taxon>Caulobacteraceae</taxon>
        <taxon>Phenylobacterium</taxon>
    </lineage>
</organism>
<evidence type="ECO:0000313" key="11">
    <source>
        <dbReference type="Proteomes" id="UP001597237"/>
    </source>
</evidence>
<dbReference type="PRINTS" id="PR00416">
    <property type="entry name" value="EUTPISMRASEI"/>
</dbReference>
<keyword evidence="11" id="KW-1185">Reference proteome</keyword>
<comment type="similarity">
    <text evidence="2">Belongs to the type IB topoisomerase family.</text>
</comment>
<dbReference type="EC" id="5.6.2.1" evidence="3"/>
<gene>
    <name evidence="10" type="ORF">ACFSC0_01245</name>
</gene>
<keyword evidence="6" id="KW-0413">Isomerase</keyword>
<keyword evidence="5" id="KW-0238">DNA-binding</keyword>
<evidence type="ECO:0000256" key="5">
    <source>
        <dbReference type="ARBA" id="ARBA00023125"/>
    </source>
</evidence>
<dbReference type="InterPro" id="IPR035447">
    <property type="entry name" value="DNA_topo_I_N_sf"/>
</dbReference>
<evidence type="ECO:0000256" key="3">
    <source>
        <dbReference type="ARBA" id="ARBA00012891"/>
    </source>
</evidence>
<accession>A0ABW4MWP4</accession>
<evidence type="ECO:0000259" key="9">
    <source>
        <dbReference type="Pfam" id="PF21338"/>
    </source>
</evidence>
<dbReference type="Pfam" id="PF01028">
    <property type="entry name" value="Topoisom_I"/>
    <property type="match status" value="1"/>
</dbReference>
<evidence type="ECO:0000256" key="7">
    <source>
        <dbReference type="SAM" id="MobiDB-lite"/>
    </source>
</evidence>
<dbReference type="PROSITE" id="PS52038">
    <property type="entry name" value="TOPO_IB_2"/>
    <property type="match status" value="1"/>
</dbReference>
<dbReference type="Gene3D" id="1.10.132.120">
    <property type="match status" value="1"/>
</dbReference>
<dbReference type="SUPFAM" id="SSF55869">
    <property type="entry name" value="DNA topoisomerase I domain"/>
    <property type="match status" value="1"/>
</dbReference>
<evidence type="ECO:0000256" key="4">
    <source>
        <dbReference type="ARBA" id="ARBA00023029"/>
    </source>
</evidence>
<dbReference type="InterPro" id="IPR049331">
    <property type="entry name" value="Top1B_N_bact"/>
</dbReference>
<feature type="region of interest" description="Disordered" evidence="7">
    <location>
        <begin position="340"/>
        <end position="366"/>
    </location>
</feature>
<dbReference type="InterPro" id="IPR013500">
    <property type="entry name" value="TopoI_cat_euk"/>
</dbReference>
<reference evidence="11" key="1">
    <citation type="journal article" date="2019" name="Int. J. Syst. Evol. Microbiol.">
        <title>The Global Catalogue of Microorganisms (GCM) 10K type strain sequencing project: providing services to taxonomists for standard genome sequencing and annotation.</title>
        <authorList>
            <consortium name="The Broad Institute Genomics Platform"/>
            <consortium name="The Broad Institute Genome Sequencing Center for Infectious Disease"/>
            <person name="Wu L."/>
            <person name="Ma J."/>
        </authorList>
    </citation>
    <scope>NUCLEOTIDE SEQUENCE [LARGE SCALE GENOMIC DNA]</scope>
    <source>
        <strain evidence="11">DFY28</strain>
    </source>
</reference>
<dbReference type="Gene3D" id="3.30.66.10">
    <property type="entry name" value="DNA topoisomerase I domain"/>
    <property type="match status" value="1"/>
</dbReference>